<dbReference type="SUPFAM" id="SSF47203">
    <property type="entry name" value="Acyl-CoA dehydrogenase C-terminal domain-like"/>
    <property type="match status" value="2"/>
</dbReference>
<name>A0A077ZXD9_STYLE</name>
<dbReference type="PIRSF" id="PIRSF000168">
    <property type="entry name" value="Acyl-CoA_oxidase"/>
    <property type="match status" value="1"/>
</dbReference>
<dbReference type="EMBL" id="CCKQ01003453">
    <property type="protein sequence ID" value="CDW74570.1"/>
    <property type="molecule type" value="Genomic_DNA"/>
</dbReference>
<dbReference type="Gene3D" id="1.10.540.10">
    <property type="entry name" value="Acyl-CoA dehydrogenase/oxidase, N-terminal domain"/>
    <property type="match status" value="1"/>
</dbReference>
<keyword evidence="6" id="KW-0276">Fatty acid metabolism</keyword>
<dbReference type="Gene3D" id="2.40.110.10">
    <property type="entry name" value="Butyryl-CoA Dehydrogenase, subunit A, domain 2"/>
    <property type="match status" value="1"/>
</dbReference>
<evidence type="ECO:0000313" key="16">
    <source>
        <dbReference type="EMBL" id="CDW74570.1"/>
    </source>
</evidence>
<evidence type="ECO:0000256" key="3">
    <source>
        <dbReference type="ARBA" id="ARBA00006288"/>
    </source>
</evidence>
<dbReference type="FunFam" id="1.20.140.10:FF:000010">
    <property type="entry name" value="Acyl-coenzyme A oxidase"/>
    <property type="match status" value="1"/>
</dbReference>
<keyword evidence="5 10" id="KW-0274">FAD</keyword>
<evidence type="ECO:0000256" key="10">
    <source>
        <dbReference type="PIRNR" id="PIRNR000168"/>
    </source>
</evidence>
<keyword evidence="8" id="KW-0443">Lipid metabolism</keyword>
<evidence type="ECO:0000256" key="8">
    <source>
        <dbReference type="ARBA" id="ARBA00023098"/>
    </source>
</evidence>
<organism evidence="16 17">
    <name type="scientific">Stylonychia lemnae</name>
    <name type="common">Ciliate</name>
    <dbReference type="NCBI Taxonomy" id="5949"/>
    <lineage>
        <taxon>Eukaryota</taxon>
        <taxon>Sar</taxon>
        <taxon>Alveolata</taxon>
        <taxon>Ciliophora</taxon>
        <taxon>Intramacronucleata</taxon>
        <taxon>Spirotrichea</taxon>
        <taxon>Stichotrichia</taxon>
        <taxon>Sporadotrichida</taxon>
        <taxon>Oxytrichidae</taxon>
        <taxon>Stylonychinae</taxon>
        <taxon>Stylonychia</taxon>
    </lineage>
</organism>
<evidence type="ECO:0000256" key="5">
    <source>
        <dbReference type="ARBA" id="ARBA00022827"/>
    </source>
</evidence>
<dbReference type="GO" id="GO:0003997">
    <property type="term" value="F:acyl-CoA oxidase activity"/>
    <property type="evidence" value="ECO:0007669"/>
    <property type="project" value="InterPro"/>
</dbReference>
<dbReference type="Gene3D" id="1.20.140.10">
    <property type="entry name" value="Butyryl-CoA Dehydrogenase, subunit A, domain 3"/>
    <property type="match status" value="2"/>
</dbReference>
<evidence type="ECO:0000259" key="15">
    <source>
        <dbReference type="Pfam" id="PF22924"/>
    </source>
</evidence>
<reference evidence="16 17" key="1">
    <citation type="submission" date="2014-06" db="EMBL/GenBank/DDBJ databases">
        <authorList>
            <person name="Swart Estienne"/>
        </authorList>
    </citation>
    <scope>NUCLEOTIDE SEQUENCE [LARGE SCALE GENOMIC DNA]</scope>
    <source>
        <strain evidence="16 17">130c</strain>
    </source>
</reference>
<keyword evidence="9" id="KW-0576">Peroxisome</keyword>
<dbReference type="InterPro" id="IPR012258">
    <property type="entry name" value="Acyl-CoA_oxidase"/>
</dbReference>
<keyword evidence="7" id="KW-0560">Oxidoreductase</keyword>
<feature type="binding site" evidence="12">
    <location>
        <position position="194"/>
    </location>
    <ligand>
        <name>FAD</name>
        <dbReference type="ChEBI" id="CHEBI:57692"/>
    </ligand>
</feature>
<evidence type="ECO:0000256" key="7">
    <source>
        <dbReference type="ARBA" id="ARBA00023002"/>
    </source>
</evidence>
<dbReference type="GO" id="GO:0005777">
    <property type="term" value="C:peroxisome"/>
    <property type="evidence" value="ECO:0007669"/>
    <property type="project" value="UniProtKB-SubCell"/>
</dbReference>
<dbReference type="FunFam" id="2.40.110.10:FF:000003">
    <property type="entry name" value="Acyl-coenzyme A oxidase"/>
    <property type="match status" value="1"/>
</dbReference>
<evidence type="ECO:0000256" key="12">
    <source>
        <dbReference type="PIRSR" id="PIRSR000168-2"/>
    </source>
</evidence>
<dbReference type="InterPro" id="IPR002655">
    <property type="entry name" value="Acyl-CoA_oxidase_C"/>
</dbReference>
<evidence type="ECO:0000259" key="13">
    <source>
        <dbReference type="Pfam" id="PF01756"/>
    </source>
</evidence>
<dbReference type="GO" id="GO:0055088">
    <property type="term" value="P:lipid homeostasis"/>
    <property type="evidence" value="ECO:0007669"/>
    <property type="project" value="TreeGrafter"/>
</dbReference>
<comment type="subcellular location">
    <subcellularLocation>
        <location evidence="2">Peroxisome</location>
    </subcellularLocation>
</comment>
<comment type="cofactor">
    <cofactor evidence="1">
        <name>FAD</name>
        <dbReference type="ChEBI" id="CHEBI:57692"/>
    </cofactor>
</comment>
<dbReference type="InParanoid" id="A0A077ZXD9"/>
<evidence type="ECO:0000259" key="14">
    <source>
        <dbReference type="Pfam" id="PF14749"/>
    </source>
</evidence>
<dbReference type="GO" id="GO:0005504">
    <property type="term" value="F:fatty acid binding"/>
    <property type="evidence" value="ECO:0007669"/>
    <property type="project" value="TreeGrafter"/>
</dbReference>
<keyword evidence="17" id="KW-1185">Reference proteome</keyword>
<feature type="domain" description="Acyl-coenzyme A oxidase N-terminal" evidence="14">
    <location>
        <begin position="32"/>
        <end position="148"/>
    </location>
</feature>
<proteinExistence type="inferred from homology"/>
<evidence type="ECO:0000256" key="2">
    <source>
        <dbReference type="ARBA" id="ARBA00004275"/>
    </source>
</evidence>
<evidence type="ECO:0000313" key="17">
    <source>
        <dbReference type="Proteomes" id="UP000039865"/>
    </source>
</evidence>
<feature type="active site" description="Proton acceptor" evidence="11">
    <location>
        <position position="438"/>
    </location>
</feature>
<dbReference type="InterPro" id="IPR046373">
    <property type="entry name" value="Acyl-CoA_Oxase/DH_mid-dom_sf"/>
</dbReference>
<accession>A0A077ZXD9</accession>
<protein>
    <recommendedName>
        <fullName evidence="10">Acyl-coenzyme A oxidase</fullName>
    </recommendedName>
</protein>
<dbReference type="OrthoDB" id="434460at2759"/>
<evidence type="ECO:0000256" key="6">
    <source>
        <dbReference type="ARBA" id="ARBA00022832"/>
    </source>
</evidence>
<evidence type="ECO:0000256" key="9">
    <source>
        <dbReference type="ARBA" id="ARBA00023140"/>
    </source>
</evidence>
<dbReference type="SUPFAM" id="SSF56645">
    <property type="entry name" value="Acyl-CoA dehydrogenase NM domain-like"/>
    <property type="match status" value="1"/>
</dbReference>
<dbReference type="OMA" id="GINHEYM"/>
<dbReference type="InterPro" id="IPR009100">
    <property type="entry name" value="AcylCoA_DH/oxidase_NM_dom_sf"/>
</dbReference>
<dbReference type="AlphaFoldDB" id="A0A077ZXD9"/>
<keyword evidence="4 10" id="KW-0285">Flavoprotein</keyword>
<dbReference type="GO" id="GO:0033540">
    <property type="term" value="P:fatty acid beta-oxidation using acyl-CoA oxidase"/>
    <property type="evidence" value="ECO:0007669"/>
    <property type="project" value="TreeGrafter"/>
</dbReference>
<comment type="similarity">
    <text evidence="3 10">Belongs to the acyl-CoA oxidase family.</text>
</comment>
<dbReference type="PANTHER" id="PTHR10909">
    <property type="entry name" value="ELECTRON TRANSPORT OXIDOREDUCTASE"/>
    <property type="match status" value="1"/>
</dbReference>
<sequence>MQNILPKTGSIKDKVVAEDLLAERKNLNFDQLELTNFVFGGEENYKNYQEWTKILESDPILHNHHEFYEFTREEQIEHNLQKVKRMYEIDKKKYFQDYSEGYFQWYYYIFKGISPYGLHSTMFVSCIDCLSDDEQRAKWLHMAKDFKMLGCYAQTELGHGSNVTGVETTATFDKQTDEIIINTPTITATKFWPGELGKLTNFAMVYANLISNGKNYGVQPFLVQIRDFENHQPVQGVEIGDIGSKFGFNGKDNGFIIFNNLRIPRGNMLQRFSELDREGNFKVKGNQKALFSVMLMGRVQLINFSSFGLHWALLVGTRYAAVRRQFANQEGDKLERKLLDYQTHMMKYGPFLAYSIAFRFAVTDLIKMHKKLLAGLVNNDFGNLELLHHITSGYKSVFTTLSYDAIDEIRQSCGGAGFLSWSSLPSLQQDFAPNTTFEGDNTVMLQQAARLIMKNVTLVMKGKKPHEFFAHLELIKDLPVANKTLSSVSEVLELEYLDLALATRAAFKIRFFMEKYMTTEATENEKLNSLLAIDILPMVKAHVMYTTFRHFRQGIESNGFKCENLKKHFRNLCRLYALNELTQDNQSLYECGFFTQGTMKIISQGLKQLLQEIRPHMIPLVESLRIPDSILVSSIGNSYGDIYETQLEWAKGSRLNKSTTIKGFKELILPIVNGKL</sequence>
<dbReference type="Pfam" id="PF14749">
    <property type="entry name" value="Acyl-CoA_ox_N"/>
    <property type="match status" value="1"/>
</dbReference>
<dbReference type="InterPro" id="IPR055060">
    <property type="entry name" value="ACOX_C_alpha1"/>
</dbReference>
<feature type="domain" description="Acyl-CoA oxidase C-terminal" evidence="13">
    <location>
        <begin position="498"/>
        <end position="672"/>
    </location>
</feature>
<evidence type="ECO:0000256" key="4">
    <source>
        <dbReference type="ARBA" id="ARBA00022630"/>
    </source>
</evidence>
<dbReference type="GO" id="GO:0071949">
    <property type="term" value="F:FAD binding"/>
    <property type="evidence" value="ECO:0007669"/>
    <property type="project" value="InterPro"/>
</dbReference>
<evidence type="ECO:0000256" key="1">
    <source>
        <dbReference type="ARBA" id="ARBA00001974"/>
    </source>
</evidence>
<dbReference type="InterPro" id="IPR036250">
    <property type="entry name" value="AcylCo_DH-like_C"/>
</dbReference>
<dbReference type="Pfam" id="PF22924">
    <property type="entry name" value="ACOX_C_alpha1"/>
    <property type="match status" value="1"/>
</dbReference>
<evidence type="ECO:0000256" key="11">
    <source>
        <dbReference type="PIRSR" id="PIRSR000168-1"/>
    </source>
</evidence>
<feature type="domain" description="Acyl-CoA oxidase C-alpha1" evidence="15">
    <location>
        <begin position="292"/>
        <end position="453"/>
    </location>
</feature>
<dbReference type="PANTHER" id="PTHR10909:SF250">
    <property type="entry name" value="PEROXISOMAL ACYL-COENZYME A OXIDASE 1"/>
    <property type="match status" value="1"/>
</dbReference>
<dbReference type="InterPro" id="IPR037069">
    <property type="entry name" value="AcylCoA_DH/ox_N_sf"/>
</dbReference>
<gene>
    <name evidence="16" type="primary">Contig10353.g11045</name>
    <name evidence="16" type="ORF">STYLEM_3550</name>
</gene>
<dbReference type="Pfam" id="PF01756">
    <property type="entry name" value="ACOX"/>
    <property type="match status" value="1"/>
</dbReference>
<dbReference type="Proteomes" id="UP000039865">
    <property type="component" value="Unassembled WGS sequence"/>
</dbReference>
<feature type="binding site" evidence="12">
    <location>
        <position position="155"/>
    </location>
    <ligand>
        <name>FAD</name>
        <dbReference type="ChEBI" id="CHEBI:57692"/>
    </ligand>
</feature>
<dbReference type="InterPro" id="IPR029320">
    <property type="entry name" value="Acyl-CoA_ox_N"/>
</dbReference>